<dbReference type="EMBL" id="LNQE01000094">
    <property type="protein sequence ID" value="KUG29372.1"/>
    <property type="molecule type" value="Genomic_DNA"/>
</dbReference>
<dbReference type="InterPro" id="IPR037914">
    <property type="entry name" value="SpoVT-AbrB_sf"/>
</dbReference>
<comment type="caution">
    <text evidence="3">The sequence shown here is derived from an EMBL/GenBank/DDBJ whole genome shotgun (WGS) entry which is preliminary data.</text>
</comment>
<evidence type="ECO:0000259" key="2">
    <source>
        <dbReference type="SMART" id="SM00966"/>
    </source>
</evidence>
<evidence type="ECO:0000313" key="3">
    <source>
        <dbReference type="EMBL" id="KUG29372.1"/>
    </source>
</evidence>
<accession>A0A0W8G8L2</accession>
<dbReference type="GO" id="GO:0003677">
    <property type="term" value="F:DNA binding"/>
    <property type="evidence" value="ECO:0007669"/>
    <property type="project" value="InterPro"/>
</dbReference>
<dbReference type="SMART" id="SM00966">
    <property type="entry name" value="SpoVT_AbrB"/>
    <property type="match status" value="1"/>
</dbReference>
<feature type="domain" description="SpoVT-AbrB" evidence="2">
    <location>
        <begin position="6"/>
        <end position="49"/>
    </location>
</feature>
<feature type="region of interest" description="Disordered" evidence="1">
    <location>
        <begin position="41"/>
        <end position="80"/>
    </location>
</feature>
<name>A0A0W8G8L2_9ZZZZ</name>
<organism evidence="3">
    <name type="scientific">hydrocarbon metagenome</name>
    <dbReference type="NCBI Taxonomy" id="938273"/>
    <lineage>
        <taxon>unclassified sequences</taxon>
        <taxon>metagenomes</taxon>
        <taxon>ecological metagenomes</taxon>
    </lineage>
</organism>
<proteinExistence type="predicted"/>
<evidence type="ECO:0000256" key="1">
    <source>
        <dbReference type="SAM" id="MobiDB-lite"/>
    </source>
</evidence>
<dbReference type="Pfam" id="PF04014">
    <property type="entry name" value="MazE_antitoxin"/>
    <property type="match status" value="1"/>
</dbReference>
<gene>
    <name evidence="3" type="ORF">ASZ90_000736</name>
</gene>
<reference evidence="3" key="1">
    <citation type="journal article" date="2015" name="Proc. Natl. Acad. Sci. U.S.A.">
        <title>Networks of energetic and metabolic interactions define dynamics in microbial communities.</title>
        <authorList>
            <person name="Embree M."/>
            <person name="Liu J.K."/>
            <person name="Al-Bassam M.M."/>
            <person name="Zengler K."/>
        </authorList>
    </citation>
    <scope>NUCLEOTIDE SEQUENCE</scope>
</reference>
<dbReference type="SUPFAM" id="SSF89447">
    <property type="entry name" value="AbrB/MazE/MraZ-like"/>
    <property type="match status" value="1"/>
</dbReference>
<dbReference type="InterPro" id="IPR007159">
    <property type="entry name" value="SpoVT-AbrB_dom"/>
</dbReference>
<protein>
    <submittedName>
        <fullName evidence="3">Prevent host death protein, phd antitoxin</fullName>
    </submittedName>
</protein>
<dbReference type="Gene3D" id="2.10.260.10">
    <property type="match status" value="1"/>
</dbReference>
<sequence>MRASVIRVGNSKGIRIPKAVLEELGSPLSLDMRVDGGELVLTPPRQPRQGWAEAARDAAPGLEPLAASPPTEWDEAEWTW</sequence>
<dbReference type="AlphaFoldDB" id="A0A0W8G8L2"/>